<keyword evidence="2" id="KW-1185">Reference proteome</keyword>
<proteinExistence type="predicted"/>
<reference evidence="1 2" key="1">
    <citation type="submission" date="2015-02" db="EMBL/GenBank/DDBJ databases">
        <title>Single-cell genomics of uncultivated deep-branching MTB reveals a conserved set of magnetosome genes.</title>
        <authorList>
            <person name="Kolinko S."/>
            <person name="Richter M."/>
            <person name="Glockner F.O."/>
            <person name="Brachmann A."/>
            <person name="Schuler D."/>
        </authorList>
    </citation>
    <scope>NUCLEOTIDE SEQUENCE [LARGE SCALE GENOMIC DNA]</scope>
    <source>
        <strain evidence="1">TM-1</strain>
    </source>
</reference>
<organism evidence="1 2">
    <name type="scientific">Candidatus Magnetobacterium bavaricum</name>
    <dbReference type="NCBI Taxonomy" id="29290"/>
    <lineage>
        <taxon>Bacteria</taxon>
        <taxon>Pseudomonadati</taxon>
        <taxon>Nitrospirota</taxon>
        <taxon>Thermodesulfovibrionia</taxon>
        <taxon>Thermodesulfovibrionales</taxon>
        <taxon>Candidatus Magnetobacteriaceae</taxon>
        <taxon>Candidatus Magnetobacterium</taxon>
    </lineage>
</organism>
<feature type="non-terminal residue" evidence="1">
    <location>
        <position position="1"/>
    </location>
</feature>
<protein>
    <submittedName>
        <fullName evidence="1">DNA polymerase beta domain-containing protein</fullName>
    </submittedName>
</protein>
<sequence length="42" mass="5032">RLMLIASDIDNRIEPVPFRPEDFIDEDPLVWEIKKYGIKLVF</sequence>
<dbReference type="EMBL" id="LACI01002414">
    <property type="protein sequence ID" value="KJU82147.1"/>
    <property type="molecule type" value="Genomic_DNA"/>
</dbReference>
<evidence type="ECO:0000313" key="1">
    <source>
        <dbReference type="EMBL" id="KJU82147.1"/>
    </source>
</evidence>
<evidence type="ECO:0000313" key="2">
    <source>
        <dbReference type="Proteomes" id="UP000033423"/>
    </source>
</evidence>
<name>A0A0F3GJZ0_9BACT</name>
<dbReference type="AlphaFoldDB" id="A0A0F3GJZ0"/>
<accession>A0A0F3GJZ0</accession>
<gene>
    <name evidence="1" type="ORF">MBAV_005662</name>
</gene>
<dbReference type="Proteomes" id="UP000033423">
    <property type="component" value="Unassembled WGS sequence"/>
</dbReference>
<comment type="caution">
    <text evidence="1">The sequence shown here is derived from an EMBL/GenBank/DDBJ whole genome shotgun (WGS) entry which is preliminary data.</text>
</comment>